<keyword evidence="2" id="KW-1185">Reference proteome</keyword>
<sequence length="540" mass="61107">MSDSETLEDALEQTVATIDVPTRTASSPFDREDADLIIRTSDGIDFCVHTPVISVASPVLNEILNTRMGIISDPDGRQVLRLPEKSDTIEPLLRLCYPVPRPPLRSLRQIRDVLNAATSYDIQVIGEMLETRLVTYAEQFPLQVYAIACRNVLENAARTAAEYAVRKPFWETYHRDIEYITAGAYWRLLAYYWDIEKKRSRNKKNRRPKLLWKCSEGTSSLPSTKAPSPFPSSASPPFDETSDGDVVLKSSDEVLFRVHKVILSLASPFFRDMFSLPQTGTPPDSAGNGPIIPFTEPSETIDTLLRAVYPDEDPDLKLVHEIEGVVEAAIKYDMPKCISIMRKKLILCASKEPIRVFMIACKNRLADVASAAAHLSLRRPILYSFELGSVVLPFSALEDITAGSLFRLIEYQRECSKVANDATSDLTWTREDFTWRTKMNDAIVGTCQRCTRAPLELGEEQLHVVGWWYIFYQEIKAFVRQRPCTALILESVSLMDKALVEAAKCGECFKDSIHTLRTFRTIVTQHLDKRLAEVKIRIDF</sequence>
<evidence type="ECO:0000313" key="2">
    <source>
        <dbReference type="Proteomes" id="UP000886501"/>
    </source>
</evidence>
<gene>
    <name evidence="1" type="ORF">BDM02DRAFT_3107773</name>
</gene>
<dbReference type="EMBL" id="MU117963">
    <property type="protein sequence ID" value="KAF9653778.1"/>
    <property type="molecule type" value="Genomic_DNA"/>
</dbReference>
<dbReference type="Proteomes" id="UP000886501">
    <property type="component" value="Unassembled WGS sequence"/>
</dbReference>
<reference evidence="1" key="1">
    <citation type="submission" date="2019-10" db="EMBL/GenBank/DDBJ databases">
        <authorList>
            <consortium name="DOE Joint Genome Institute"/>
            <person name="Kuo A."/>
            <person name="Miyauchi S."/>
            <person name="Kiss E."/>
            <person name="Drula E."/>
            <person name="Kohler A."/>
            <person name="Sanchez-Garcia M."/>
            <person name="Andreopoulos B."/>
            <person name="Barry K.W."/>
            <person name="Bonito G."/>
            <person name="Buee M."/>
            <person name="Carver A."/>
            <person name="Chen C."/>
            <person name="Cichocki N."/>
            <person name="Clum A."/>
            <person name="Culley D."/>
            <person name="Crous P.W."/>
            <person name="Fauchery L."/>
            <person name="Girlanda M."/>
            <person name="Hayes R."/>
            <person name="Keri Z."/>
            <person name="Labutti K."/>
            <person name="Lipzen A."/>
            <person name="Lombard V."/>
            <person name="Magnuson J."/>
            <person name="Maillard F."/>
            <person name="Morin E."/>
            <person name="Murat C."/>
            <person name="Nolan M."/>
            <person name="Ohm R."/>
            <person name="Pangilinan J."/>
            <person name="Pereira M."/>
            <person name="Perotto S."/>
            <person name="Peter M."/>
            <person name="Riley R."/>
            <person name="Sitrit Y."/>
            <person name="Stielow B."/>
            <person name="Szollosi G."/>
            <person name="Zifcakova L."/>
            <person name="Stursova M."/>
            <person name="Spatafora J.W."/>
            <person name="Tedersoo L."/>
            <person name="Vaario L.-M."/>
            <person name="Yamada A."/>
            <person name="Yan M."/>
            <person name="Wang P."/>
            <person name="Xu J."/>
            <person name="Bruns T."/>
            <person name="Baldrian P."/>
            <person name="Vilgalys R."/>
            <person name="Henrissat B."/>
            <person name="Grigoriev I.V."/>
            <person name="Hibbett D."/>
            <person name="Nagy L.G."/>
            <person name="Martin F.M."/>
        </authorList>
    </citation>
    <scope>NUCLEOTIDE SEQUENCE</scope>
    <source>
        <strain evidence="1">P2</strain>
    </source>
</reference>
<reference evidence="1" key="2">
    <citation type="journal article" date="2020" name="Nat. Commun.">
        <title>Large-scale genome sequencing of mycorrhizal fungi provides insights into the early evolution of symbiotic traits.</title>
        <authorList>
            <person name="Miyauchi S."/>
            <person name="Kiss E."/>
            <person name="Kuo A."/>
            <person name="Drula E."/>
            <person name="Kohler A."/>
            <person name="Sanchez-Garcia M."/>
            <person name="Morin E."/>
            <person name="Andreopoulos B."/>
            <person name="Barry K.W."/>
            <person name="Bonito G."/>
            <person name="Buee M."/>
            <person name="Carver A."/>
            <person name="Chen C."/>
            <person name="Cichocki N."/>
            <person name="Clum A."/>
            <person name="Culley D."/>
            <person name="Crous P.W."/>
            <person name="Fauchery L."/>
            <person name="Girlanda M."/>
            <person name="Hayes R.D."/>
            <person name="Keri Z."/>
            <person name="LaButti K."/>
            <person name="Lipzen A."/>
            <person name="Lombard V."/>
            <person name="Magnuson J."/>
            <person name="Maillard F."/>
            <person name="Murat C."/>
            <person name="Nolan M."/>
            <person name="Ohm R.A."/>
            <person name="Pangilinan J."/>
            <person name="Pereira M.F."/>
            <person name="Perotto S."/>
            <person name="Peter M."/>
            <person name="Pfister S."/>
            <person name="Riley R."/>
            <person name="Sitrit Y."/>
            <person name="Stielow J.B."/>
            <person name="Szollosi G."/>
            <person name="Zifcakova L."/>
            <person name="Stursova M."/>
            <person name="Spatafora J.W."/>
            <person name="Tedersoo L."/>
            <person name="Vaario L.M."/>
            <person name="Yamada A."/>
            <person name="Yan M."/>
            <person name="Wang P."/>
            <person name="Xu J."/>
            <person name="Bruns T."/>
            <person name="Baldrian P."/>
            <person name="Vilgalys R."/>
            <person name="Dunand C."/>
            <person name="Henrissat B."/>
            <person name="Grigoriev I.V."/>
            <person name="Hibbett D."/>
            <person name="Nagy L.G."/>
            <person name="Martin F.M."/>
        </authorList>
    </citation>
    <scope>NUCLEOTIDE SEQUENCE</scope>
    <source>
        <strain evidence="1">P2</strain>
    </source>
</reference>
<name>A0ACB6ZWL9_THEGA</name>
<proteinExistence type="predicted"/>
<organism evidence="1 2">
    <name type="scientific">Thelephora ganbajun</name>
    <name type="common">Ganba fungus</name>
    <dbReference type="NCBI Taxonomy" id="370292"/>
    <lineage>
        <taxon>Eukaryota</taxon>
        <taxon>Fungi</taxon>
        <taxon>Dikarya</taxon>
        <taxon>Basidiomycota</taxon>
        <taxon>Agaricomycotina</taxon>
        <taxon>Agaricomycetes</taxon>
        <taxon>Thelephorales</taxon>
        <taxon>Thelephoraceae</taxon>
        <taxon>Thelephora</taxon>
    </lineage>
</organism>
<comment type="caution">
    <text evidence="1">The sequence shown here is derived from an EMBL/GenBank/DDBJ whole genome shotgun (WGS) entry which is preliminary data.</text>
</comment>
<evidence type="ECO:0000313" key="1">
    <source>
        <dbReference type="EMBL" id="KAF9653778.1"/>
    </source>
</evidence>
<accession>A0ACB6ZWL9</accession>
<protein>
    <submittedName>
        <fullName evidence="1">Uncharacterized protein</fullName>
    </submittedName>
</protein>